<keyword evidence="5 8" id="KW-0812">Transmembrane</keyword>
<feature type="transmembrane region" description="Helical" evidence="8">
    <location>
        <begin position="292"/>
        <end position="312"/>
    </location>
</feature>
<dbReference type="FunFam" id="1.20.58.340:FF:000012">
    <property type="entry name" value="Magnesium transport protein CorA"/>
    <property type="match status" value="1"/>
</dbReference>
<keyword evidence="8" id="KW-0406">Ion transport</keyword>
<dbReference type="GO" id="GO:0005886">
    <property type="term" value="C:plasma membrane"/>
    <property type="evidence" value="ECO:0007669"/>
    <property type="project" value="UniProtKB-SubCell"/>
</dbReference>
<dbReference type="SUPFAM" id="SSF144083">
    <property type="entry name" value="Magnesium transport protein CorA, transmembrane region"/>
    <property type="match status" value="1"/>
</dbReference>
<keyword evidence="7 8" id="KW-0472">Membrane</keyword>
<evidence type="ECO:0000256" key="4">
    <source>
        <dbReference type="ARBA" id="ARBA00022475"/>
    </source>
</evidence>
<keyword evidence="4 8" id="KW-1003">Cell membrane</keyword>
<evidence type="ECO:0000313" key="9">
    <source>
        <dbReference type="EMBL" id="ASK26424.1"/>
    </source>
</evidence>
<dbReference type="GO" id="GO:0000287">
    <property type="term" value="F:magnesium ion binding"/>
    <property type="evidence" value="ECO:0007669"/>
    <property type="project" value="TreeGrafter"/>
</dbReference>
<reference evidence="9 10" key="1">
    <citation type="submission" date="2017-06" db="EMBL/GenBank/DDBJ databases">
        <title>Neisseria chenwenguii sp. nov., isolated from the intestinal contents of Tibetan Plateau Pika in Yushu, Qinghai Province, China.</title>
        <authorList>
            <person name="Zhang G."/>
        </authorList>
    </citation>
    <scope>NUCLEOTIDE SEQUENCE [LARGE SCALE GENOMIC DNA]</scope>
    <source>
        <strain evidence="9 10">10023</strain>
    </source>
</reference>
<dbReference type="GO" id="GO:0015095">
    <property type="term" value="F:magnesium ion transmembrane transporter activity"/>
    <property type="evidence" value="ECO:0007669"/>
    <property type="project" value="UniProtKB-UniRule"/>
</dbReference>
<dbReference type="OrthoDB" id="9803416at2"/>
<keyword evidence="3 8" id="KW-0813">Transport</keyword>
<dbReference type="AlphaFoldDB" id="A0A220RZ04"/>
<dbReference type="RefSeq" id="WP_089035147.1">
    <property type="nucleotide sequence ID" value="NZ_CP022278.1"/>
</dbReference>
<dbReference type="PANTHER" id="PTHR46494">
    <property type="entry name" value="CORA FAMILY METAL ION TRANSPORTER (EUROFUNG)"/>
    <property type="match status" value="1"/>
</dbReference>
<dbReference type="GO" id="GO:0015087">
    <property type="term" value="F:cobalt ion transmembrane transporter activity"/>
    <property type="evidence" value="ECO:0007669"/>
    <property type="project" value="UniProtKB-UniRule"/>
</dbReference>
<protein>
    <recommendedName>
        <fullName evidence="8">Magnesium transport protein CorA</fullName>
    </recommendedName>
</protein>
<comment type="function">
    <text evidence="8">Mediates influx of magnesium ions.</text>
</comment>
<dbReference type="Gene3D" id="1.20.58.340">
    <property type="entry name" value="Magnesium transport protein CorA, transmembrane region"/>
    <property type="match status" value="2"/>
</dbReference>
<dbReference type="InterPro" id="IPR045861">
    <property type="entry name" value="CorA_cytoplasmic_dom"/>
</dbReference>
<dbReference type="SUPFAM" id="SSF143865">
    <property type="entry name" value="CorA soluble domain-like"/>
    <property type="match status" value="1"/>
</dbReference>
<evidence type="ECO:0000256" key="1">
    <source>
        <dbReference type="ARBA" id="ARBA00004651"/>
    </source>
</evidence>
<evidence type="ECO:0000256" key="5">
    <source>
        <dbReference type="ARBA" id="ARBA00022692"/>
    </source>
</evidence>
<gene>
    <name evidence="8 9" type="primary">corA</name>
    <name evidence="9" type="ORF">BG910_00490</name>
</gene>
<dbReference type="PANTHER" id="PTHR46494:SF1">
    <property type="entry name" value="CORA FAMILY METAL ION TRANSPORTER (EUROFUNG)"/>
    <property type="match status" value="1"/>
</dbReference>
<keyword evidence="8" id="KW-0460">Magnesium</keyword>
<keyword evidence="6 8" id="KW-1133">Transmembrane helix</keyword>
<dbReference type="NCBIfam" id="TIGR00383">
    <property type="entry name" value="corA"/>
    <property type="match status" value="1"/>
</dbReference>
<evidence type="ECO:0000256" key="7">
    <source>
        <dbReference type="ARBA" id="ARBA00023136"/>
    </source>
</evidence>
<dbReference type="GO" id="GO:0050897">
    <property type="term" value="F:cobalt ion binding"/>
    <property type="evidence" value="ECO:0007669"/>
    <property type="project" value="TreeGrafter"/>
</dbReference>
<accession>A0A220RZ04</accession>
<sequence length="350" mass="40673">MNTDNQQHIPDQTLLRSDTADAPACAVHQTLYSAGSFAQYDYPAGAGLPEIRAAATGETNWLHFVGVNDAALLRHALAPYGIHDLVVEDILSRKQRPKIEDYGSYIFIAAQVFHYTGNRLHYDQVYLIVGQNFLLSFQQKPLGLFSRLRERMGANPQDMLHKNTAFLAYCLLDRIVDDYFVVLEEFNNRVETIDKALFKDNTRGDILGRIHRLKRDAVRLRRTLLPLRDIFYRLAMRDEFAVFKDSALYLRDVYDHTMQLIESLDASRDMVFSMMDVFLSFQSNRMNQQMRVLTVITIIFMPLTVLTGIYGMNFDYMPELRWHYGYFMLLGLMALIIAGLLVYFYKRKWL</sequence>
<proteinExistence type="inferred from homology"/>
<keyword evidence="10" id="KW-1185">Reference proteome</keyword>
<name>A0A220RZ04_9NEIS</name>
<dbReference type="EMBL" id="CP022278">
    <property type="protein sequence ID" value="ASK26424.1"/>
    <property type="molecule type" value="Genomic_DNA"/>
</dbReference>
<dbReference type="Pfam" id="PF01544">
    <property type="entry name" value="CorA"/>
    <property type="match status" value="1"/>
</dbReference>
<evidence type="ECO:0000256" key="6">
    <source>
        <dbReference type="ARBA" id="ARBA00022989"/>
    </source>
</evidence>
<organism evidence="9 10">
    <name type="scientific">Neisseria chenwenguii</name>
    <dbReference type="NCBI Taxonomy" id="1853278"/>
    <lineage>
        <taxon>Bacteria</taxon>
        <taxon>Pseudomonadati</taxon>
        <taxon>Pseudomonadota</taxon>
        <taxon>Betaproteobacteria</taxon>
        <taxon>Neisseriales</taxon>
        <taxon>Neisseriaceae</taxon>
        <taxon>Neisseria</taxon>
    </lineage>
</organism>
<evidence type="ECO:0000256" key="8">
    <source>
        <dbReference type="RuleBase" id="RU362010"/>
    </source>
</evidence>
<feature type="transmembrane region" description="Helical" evidence="8">
    <location>
        <begin position="324"/>
        <end position="345"/>
    </location>
</feature>
<dbReference type="Gene3D" id="3.30.460.20">
    <property type="entry name" value="CorA soluble domain-like"/>
    <property type="match status" value="1"/>
</dbReference>
<comment type="subcellular location">
    <subcellularLocation>
        <location evidence="1">Cell membrane</location>
        <topology evidence="1">Multi-pass membrane protein</topology>
    </subcellularLocation>
    <subcellularLocation>
        <location evidence="8">Membrane</location>
        <topology evidence="8">Multi-pass membrane protein</topology>
    </subcellularLocation>
</comment>
<dbReference type="Proteomes" id="UP000198238">
    <property type="component" value="Chromosome"/>
</dbReference>
<dbReference type="InterPro" id="IPR045863">
    <property type="entry name" value="CorA_TM1_TM2"/>
</dbReference>
<dbReference type="InterPro" id="IPR002523">
    <property type="entry name" value="MgTranspt_CorA/ZnTranspt_ZntB"/>
</dbReference>
<dbReference type="CDD" id="cd12828">
    <property type="entry name" value="TmCorA-like_1"/>
    <property type="match status" value="1"/>
</dbReference>
<dbReference type="KEGG" id="nei:BG910_00490"/>
<comment type="similarity">
    <text evidence="2 8">Belongs to the CorA metal ion transporter (MIT) (TC 1.A.35) family.</text>
</comment>
<evidence type="ECO:0000256" key="2">
    <source>
        <dbReference type="ARBA" id="ARBA00009765"/>
    </source>
</evidence>
<evidence type="ECO:0000256" key="3">
    <source>
        <dbReference type="ARBA" id="ARBA00022448"/>
    </source>
</evidence>
<evidence type="ECO:0000313" key="10">
    <source>
        <dbReference type="Proteomes" id="UP000198238"/>
    </source>
</evidence>
<dbReference type="InterPro" id="IPR004488">
    <property type="entry name" value="Mg/Co-transport_prot_CorA"/>
</dbReference>